<keyword evidence="9" id="KW-1185">Reference proteome</keyword>
<evidence type="ECO:0000259" key="7">
    <source>
        <dbReference type="Pfam" id="PF01494"/>
    </source>
</evidence>
<dbReference type="PRINTS" id="PR00420">
    <property type="entry name" value="RNGMNOXGNASE"/>
</dbReference>
<dbReference type="InterPro" id="IPR050493">
    <property type="entry name" value="FAD-dep_Monooxygenase_BioMet"/>
</dbReference>
<dbReference type="GO" id="GO:0004497">
    <property type="term" value="F:monooxygenase activity"/>
    <property type="evidence" value="ECO:0007669"/>
    <property type="project" value="UniProtKB-KW"/>
</dbReference>
<dbReference type="SUPFAM" id="SSF54373">
    <property type="entry name" value="FAD-linked reductases, C-terminal domain"/>
    <property type="match status" value="1"/>
</dbReference>
<dbReference type="GO" id="GO:0071949">
    <property type="term" value="F:FAD binding"/>
    <property type="evidence" value="ECO:0007669"/>
    <property type="project" value="InterPro"/>
</dbReference>
<evidence type="ECO:0000256" key="6">
    <source>
        <dbReference type="SAM" id="Phobius"/>
    </source>
</evidence>
<dbReference type="PANTHER" id="PTHR13789:SF261">
    <property type="entry name" value="HYDROXYLASE, PUTATIVE (AFU_ORTHOLOGUE AFUA_7G00590)-RELATED"/>
    <property type="match status" value="1"/>
</dbReference>
<organism evidence="8 9">
    <name type="scientific">Fusarium albosuccineum</name>
    <dbReference type="NCBI Taxonomy" id="1237068"/>
    <lineage>
        <taxon>Eukaryota</taxon>
        <taxon>Fungi</taxon>
        <taxon>Dikarya</taxon>
        <taxon>Ascomycota</taxon>
        <taxon>Pezizomycotina</taxon>
        <taxon>Sordariomycetes</taxon>
        <taxon>Hypocreomycetidae</taxon>
        <taxon>Hypocreales</taxon>
        <taxon>Nectriaceae</taxon>
        <taxon>Fusarium</taxon>
        <taxon>Fusarium decemcellulare species complex</taxon>
    </lineage>
</organism>
<keyword evidence="5" id="KW-0503">Monooxygenase</keyword>
<dbReference type="InterPro" id="IPR036188">
    <property type="entry name" value="FAD/NAD-bd_sf"/>
</dbReference>
<keyword evidence="6" id="KW-0472">Membrane</keyword>
<feature type="domain" description="FAD-binding" evidence="7">
    <location>
        <begin position="20"/>
        <end position="382"/>
    </location>
</feature>
<keyword evidence="6" id="KW-1133">Transmembrane helix</keyword>
<comment type="similarity">
    <text evidence="1">Belongs to the paxM FAD-dependent monooxygenase family.</text>
</comment>
<dbReference type="Proteomes" id="UP000554235">
    <property type="component" value="Unassembled WGS sequence"/>
</dbReference>
<keyword evidence="2" id="KW-0285">Flavoprotein</keyword>
<protein>
    <submittedName>
        <fullName evidence="8">3-hydroxybenzoate 6-hydroxylase 1</fullName>
    </submittedName>
</protein>
<name>A0A8H4L5X2_9HYPO</name>
<evidence type="ECO:0000256" key="2">
    <source>
        <dbReference type="ARBA" id="ARBA00022630"/>
    </source>
</evidence>
<keyword evidence="3" id="KW-0274">FAD</keyword>
<dbReference type="InterPro" id="IPR002938">
    <property type="entry name" value="FAD-bd"/>
</dbReference>
<evidence type="ECO:0000256" key="3">
    <source>
        <dbReference type="ARBA" id="ARBA00022827"/>
    </source>
</evidence>
<dbReference type="OrthoDB" id="9993796at2759"/>
<evidence type="ECO:0000256" key="4">
    <source>
        <dbReference type="ARBA" id="ARBA00023002"/>
    </source>
</evidence>
<gene>
    <name evidence="8" type="ORF">FALBO_10331</name>
</gene>
<evidence type="ECO:0000256" key="1">
    <source>
        <dbReference type="ARBA" id="ARBA00007992"/>
    </source>
</evidence>
<keyword evidence="6" id="KW-0812">Transmembrane</keyword>
<feature type="transmembrane region" description="Helical" evidence="6">
    <location>
        <begin position="21"/>
        <end position="39"/>
    </location>
</feature>
<evidence type="ECO:0000256" key="5">
    <source>
        <dbReference type="ARBA" id="ARBA00023033"/>
    </source>
</evidence>
<dbReference type="Pfam" id="PF01494">
    <property type="entry name" value="FAD_binding_3"/>
    <property type="match status" value="1"/>
</dbReference>
<dbReference type="AlphaFoldDB" id="A0A8H4L5X2"/>
<evidence type="ECO:0000313" key="8">
    <source>
        <dbReference type="EMBL" id="KAF4462846.1"/>
    </source>
</evidence>
<dbReference type="SUPFAM" id="SSF51905">
    <property type="entry name" value="FAD/NAD(P)-binding domain"/>
    <property type="match status" value="1"/>
</dbReference>
<accession>A0A8H4L5X2</accession>
<proteinExistence type="inferred from homology"/>
<sequence>MATASPFFQSKSITNNGQLRVLIVGACIGGLTAAIGLRAEGHNVTMFERSALAQETGAAMHLAPNCHGLLQRFDIFPETFGANKTNGIVEFDHEGNLRMSKDLRQDNSKWPHVRNPTWVLCHRVHLHEALKESATSQARQGTPVILATSSPVVDVDVASTTVTLADGSWFSGDLILGADGVSSVTRRAVIGNTIKPFGSGKAAFRFLIPKQKIMDHPELKRLVQNDSFMVFWYGKDRRIVMYPCVDNTVMNLVAMHPCELSQSQGEGFDHRGSKQNLPDVYADFCPNVQALLNMVDENSLKLWTLLDMDRVPTWVRGKVALLGDAAHPFLPYQGQGGGVAIEDAVTLCALLPRGTSIDEVEDRLRLYEQIRDDRAHRIQDFTRWAGRDLDDHADARFDSKILFTSGTALSNLRQSRSSLSTILVMTRGTVLRKHWTIGSLYRLRKAAV</sequence>
<dbReference type="EMBL" id="JAADYS010001468">
    <property type="protein sequence ID" value="KAF4462846.1"/>
    <property type="molecule type" value="Genomic_DNA"/>
</dbReference>
<reference evidence="8 9" key="1">
    <citation type="submission" date="2020-01" db="EMBL/GenBank/DDBJ databases">
        <title>Identification and distribution of gene clusters putatively required for synthesis of sphingolipid metabolism inhibitors in phylogenetically diverse species of the filamentous fungus Fusarium.</title>
        <authorList>
            <person name="Kim H.-S."/>
            <person name="Busman M."/>
            <person name="Brown D.W."/>
            <person name="Divon H."/>
            <person name="Uhlig S."/>
            <person name="Proctor R.H."/>
        </authorList>
    </citation>
    <scope>NUCLEOTIDE SEQUENCE [LARGE SCALE GENOMIC DNA]</scope>
    <source>
        <strain evidence="8 9">NRRL 20459</strain>
    </source>
</reference>
<dbReference type="PANTHER" id="PTHR13789">
    <property type="entry name" value="MONOOXYGENASE"/>
    <property type="match status" value="1"/>
</dbReference>
<dbReference type="Gene3D" id="3.50.50.60">
    <property type="entry name" value="FAD/NAD(P)-binding domain"/>
    <property type="match status" value="1"/>
</dbReference>
<evidence type="ECO:0000313" key="9">
    <source>
        <dbReference type="Proteomes" id="UP000554235"/>
    </source>
</evidence>
<keyword evidence="4" id="KW-0560">Oxidoreductase</keyword>
<comment type="caution">
    <text evidence="8">The sequence shown here is derived from an EMBL/GenBank/DDBJ whole genome shotgun (WGS) entry which is preliminary data.</text>
</comment>